<dbReference type="GO" id="GO:0008270">
    <property type="term" value="F:zinc ion binding"/>
    <property type="evidence" value="ECO:0007669"/>
    <property type="project" value="UniProtKB-KW"/>
</dbReference>
<dbReference type="InterPro" id="IPR047153">
    <property type="entry name" value="TRIM45/56/19-like"/>
</dbReference>
<dbReference type="InterPro" id="IPR000315">
    <property type="entry name" value="Znf_B-box"/>
</dbReference>
<feature type="domain" description="B box-type" evidence="2">
    <location>
        <begin position="6"/>
        <end position="36"/>
    </location>
</feature>
<keyword evidence="1" id="KW-0479">Metal-binding</keyword>
<accession>A0A8S3U9Z6</accession>
<dbReference type="PANTHER" id="PTHR25462">
    <property type="entry name" value="BONUS, ISOFORM C-RELATED"/>
    <property type="match status" value="1"/>
</dbReference>
<keyword evidence="1" id="KW-0862">Zinc</keyword>
<name>A0A8S3U9Z6_MYTED</name>
<dbReference type="PROSITE" id="PS50119">
    <property type="entry name" value="ZF_BBOX"/>
    <property type="match status" value="1"/>
</dbReference>
<proteinExistence type="predicted"/>
<evidence type="ECO:0000259" key="2">
    <source>
        <dbReference type="PROSITE" id="PS50119"/>
    </source>
</evidence>
<dbReference type="SUPFAM" id="SSF57845">
    <property type="entry name" value="B-box zinc-binding domain"/>
    <property type="match status" value="1"/>
</dbReference>
<keyword evidence="1" id="KW-0863">Zinc-finger</keyword>
<sequence length="265" mass="30510">MDGAKYCSNCEERLCSDCAETHTLVKAFKSHQLIDQLSVDFNVQISDIEICNVHLGMLLDCYCPDHDIVCCRICISNEHKVCQNILPLEFASDDVKNSALFTDCIKIRKHLFASLNDLTDNRRLCLQSLKKSKTAISKQIGAVKSKLLKQIDDWERKLNDRVSSHHRKQETKINKQMEEISQVLDTLKANEKEIDYLKRHGSNEQLFISLRRQVTNSQIAEVNIQQMVLRSEEITLTFPENEDFKIDLFGALLEASTPCQFQYKP</sequence>
<evidence type="ECO:0000313" key="4">
    <source>
        <dbReference type="Proteomes" id="UP000683360"/>
    </source>
</evidence>
<evidence type="ECO:0000313" key="3">
    <source>
        <dbReference type="EMBL" id="CAG2237676.1"/>
    </source>
</evidence>
<dbReference type="Gene3D" id="3.30.160.60">
    <property type="entry name" value="Classic Zinc Finger"/>
    <property type="match status" value="1"/>
</dbReference>
<gene>
    <name evidence="3" type="ORF">MEDL_50116</name>
</gene>
<reference evidence="3" key="1">
    <citation type="submission" date="2021-03" db="EMBL/GenBank/DDBJ databases">
        <authorList>
            <person name="Bekaert M."/>
        </authorList>
    </citation>
    <scope>NUCLEOTIDE SEQUENCE</scope>
</reference>
<comment type="caution">
    <text evidence="3">The sequence shown here is derived from an EMBL/GenBank/DDBJ whole genome shotgun (WGS) entry which is preliminary data.</text>
</comment>
<dbReference type="EMBL" id="CAJPWZ010002399">
    <property type="protein sequence ID" value="CAG2237676.1"/>
    <property type="molecule type" value="Genomic_DNA"/>
</dbReference>
<organism evidence="3 4">
    <name type="scientific">Mytilus edulis</name>
    <name type="common">Blue mussel</name>
    <dbReference type="NCBI Taxonomy" id="6550"/>
    <lineage>
        <taxon>Eukaryota</taxon>
        <taxon>Metazoa</taxon>
        <taxon>Spiralia</taxon>
        <taxon>Lophotrochozoa</taxon>
        <taxon>Mollusca</taxon>
        <taxon>Bivalvia</taxon>
        <taxon>Autobranchia</taxon>
        <taxon>Pteriomorphia</taxon>
        <taxon>Mytilida</taxon>
        <taxon>Mytiloidea</taxon>
        <taxon>Mytilidae</taxon>
        <taxon>Mytilinae</taxon>
        <taxon>Mytilus</taxon>
    </lineage>
</organism>
<dbReference type="PANTHER" id="PTHR25462:SF296">
    <property type="entry name" value="MEIOTIC P26, ISOFORM F"/>
    <property type="match status" value="1"/>
</dbReference>
<dbReference type="AlphaFoldDB" id="A0A8S3U9Z6"/>
<dbReference type="OrthoDB" id="6123655at2759"/>
<dbReference type="CDD" id="cd19757">
    <property type="entry name" value="Bbox1"/>
    <property type="match status" value="1"/>
</dbReference>
<evidence type="ECO:0000256" key="1">
    <source>
        <dbReference type="PROSITE-ProRule" id="PRU00024"/>
    </source>
</evidence>
<keyword evidence="4" id="KW-1185">Reference proteome</keyword>
<dbReference type="Proteomes" id="UP000683360">
    <property type="component" value="Unassembled WGS sequence"/>
</dbReference>
<protein>
    <recommendedName>
        <fullName evidence="2">B box-type domain-containing protein</fullName>
    </recommendedName>
</protein>